<comment type="caution">
    <text evidence="2">The sequence shown here is derived from an EMBL/GenBank/DDBJ whole genome shotgun (WGS) entry which is preliminary data.</text>
</comment>
<evidence type="ECO:0000313" key="2">
    <source>
        <dbReference type="EMBL" id="PTW59446.1"/>
    </source>
</evidence>
<feature type="compositionally biased region" description="Basic residues" evidence="1">
    <location>
        <begin position="61"/>
        <end position="71"/>
    </location>
</feature>
<evidence type="ECO:0000313" key="3">
    <source>
        <dbReference type="Proteomes" id="UP000244081"/>
    </source>
</evidence>
<proteinExistence type="predicted"/>
<feature type="region of interest" description="Disordered" evidence="1">
    <location>
        <begin position="26"/>
        <end position="93"/>
    </location>
</feature>
<accession>A0A2T5V6U6</accession>
<evidence type="ECO:0000256" key="1">
    <source>
        <dbReference type="SAM" id="MobiDB-lite"/>
    </source>
</evidence>
<protein>
    <submittedName>
        <fullName evidence="2">Uncharacterized protein</fullName>
    </submittedName>
</protein>
<reference evidence="2 3" key="1">
    <citation type="submission" date="2018-04" db="EMBL/GenBank/DDBJ databases">
        <title>Genomic Encyclopedia of Archaeal and Bacterial Type Strains, Phase II (KMG-II): from individual species to whole genera.</title>
        <authorList>
            <person name="Goeker M."/>
        </authorList>
    </citation>
    <scope>NUCLEOTIDE SEQUENCE [LARGE SCALE GENOMIC DNA]</scope>
    <source>
        <strain evidence="2 3">DSM 23382</strain>
    </source>
</reference>
<name>A0A2T5V6U6_9HYPH</name>
<feature type="compositionally biased region" description="Basic and acidic residues" evidence="1">
    <location>
        <begin position="84"/>
        <end position="93"/>
    </location>
</feature>
<dbReference type="Proteomes" id="UP000244081">
    <property type="component" value="Unassembled WGS sequence"/>
</dbReference>
<keyword evidence="3" id="KW-1185">Reference proteome</keyword>
<gene>
    <name evidence="2" type="ORF">C8N35_107160</name>
</gene>
<sequence>MYDIVLPIAQGAGDLLLSPPLWGRCPAGAEGGERQARHLPPAPLCRAERDISPARGETGARGRRSRTRRPAQIHPTVRANTSARAKENAPHAL</sequence>
<dbReference type="AlphaFoldDB" id="A0A2T5V6U6"/>
<dbReference type="EMBL" id="QAYG01000007">
    <property type="protein sequence ID" value="PTW59446.1"/>
    <property type="molecule type" value="Genomic_DNA"/>
</dbReference>
<organism evidence="2 3">
    <name type="scientific">Breoghania corrubedonensis</name>
    <dbReference type="NCBI Taxonomy" id="665038"/>
    <lineage>
        <taxon>Bacteria</taxon>
        <taxon>Pseudomonadati</taxon>
        <taxon>Pseudomonadota</taxon>
        <taxon>Alphaproteobacteria</taxon>
        <taxon>Hyphomicrobiales</taxon>
        <taxon>Stappiaceae</taxon>
        <taxon>Breoghania</taxon>
    </lineage>
</organism>